<dbReference type="EMBL" id="BC115321">
    <property type="protein sequence ID" value="AAI15322.1"/>
    <property type="molecule type" value="mRNA"/>
</dbReference>
<dbReference type="Gene3D" id="1.20.5.500">
    <property type="entry name" value="Single helix bin"/>
    <property type="match status" value="1"/>
</dbReference>
<evidence type="ECO:0000313" key="11">
    <source>
        <dbReference type="RefSeq" id="NP_001035449.1"/>
    </source>
</evidence>
<keyword evidence="10" id="KW-1185">Reference proteome</keyword>
<reference evidence="11" key="2">
    <citation type="journal article" date="2006" name="Gene">
        <title>Independent expansion of the keratin gene family in teleostean fish and mammals: an insight from phylogenetic analysis and radiation hybrid mapping of keratin genes in zebrafish.</title>
        <authorList>
            <person name="Krushna Padhi B."/>
            <person name="Akimenko M.A."/>
            <person name="Ekker M."/>
        </authorList>
    </citation>
    <scope>NUCLEOTIDE SEQUENCE</scope>
</reference>
<evidence type="ECO:0000256" key="2">
    <source>
        <dbReference type="ARBA" id="ARBA00022754"/>
    </source>
</evidence>
<dbReference type="Gene3D" id="1.20.5.170">
    <property type="match status" value="1"/>
</dbReference>
<dbReference type="GO" id="GO:0005198">
    <property type="term" value="F:structural molecule activity"/>
    <property type="evidence" value="ECO:0007669"/>
    <property type="project" value="InterPro"/>
</dbReference>
<dbReference type="PANTHER" id="PTHR23239">
    <property type="entry name" value="INTERMEDIATE FILAMENT"/>
    <property type="match status" value="1"/>
</dbReference>
<accession>Q1RLR3</accession>
<dbReference type="Reactome" id="R-DRE-6805567">
    <property type="pathway name" value="Keratinization"/>
</dbReference>
<keyword evidence="3 5" id="KW-0175">Coiled coil</keyword>
<evidence type="ECO:0000313" key="9">
    <source>
        <dbReference type="Ensembl" id="ENSDARP00000006888"/>
    </source>
</evidence>
<dbReference type="Proteomes" id="UP000000437">
    <property type="component" value="Chromosome 11"/>
</dbReference>
<dbReference type="Bgee" id="ENSDARG00000044976">
    <property type="expression patterns" value="Expressed in jaw row breeding tubercle (Danio) and 10 other cell types or tissues"/>
</dbReference>
<feature type="domain" description="IF rod" evidence="7">
    <location>
        <begin position="100"/>
        <end position="411"/>
    </location>
</feature>
<dbReference type="InterPro" id="IPR039008">
    <property type="entry name" value="IF_rod_dom"/>
</dbReference>
<evidence type="ECO:0000313" key="10">
    <source>
        <dbReference type="Proteomes" id="UP000000437"/>
    </source>
</evidence>
<dbReference type="PANTHER" id="PTHR23239:SF347">
    <property type="entry name" value="KERATIN 93-RELATED"/>
    <property type="match status" value="1"/>
</dbReference>
<dbReference type="FunFam" id="1.20.5.1160:FF:000002">
    <property type="entry name" value="Type I keratin 10"/>
    <property type="match status" value="1"/>
</dbReference>
<evidence type="ECO:0000313" key="8">
    <source>
        <dbReference type="EMBL" id="AAI15322.1"/>
    </source>
</evidence>
<dbReference type="GeneTree" id="ENSGT00940000155258"/>
<organism evidence="8">
    <name type="scientific">Danio rerio</name>
    <name type="common">Zebrafish</name>
    <name type="synonym">Brachydanio rerio</name>
    <dbReference type="NCBI Taxonomy" id="7955"/>
    <lineage>
        <taxon>Eukaryota</taxon>
        <taxon>Metazoa</taxon>
        <taxon>Chordata</taxon>
        <taxon>Craniata</taxon>
        <taxon>Vertebrata</taxon>
        <taxon>Euteleostomi</taxon>
        <taxon>Actinopterygii</taxon>
        <taxon>Neopterygii</taxon>
        <taxon>Teleostei</taxon>
        <taxon>Ostariophysi</taxon>
        <taxon>Cypriniformes</taxon>
        <taxon>Danionidae</taxon>
        <taxon>Danioninae</taxon>
        <taxon>Danio</taxon>
    </lineage>
</organism>
<reference evidence="11" key="10">
    <citation type="journal article" date="2019" name="G3 (Bethesda)">
        <title>Tissue-Specific Transcriptomes Reveal Gene Expression Trajectories in Two Maturing Skin Epithelial Layers in Zebrafish Embryos.</title>
        <authorList>
            <person name="Cokus S.J."/>
            <person name="De La Torre M."/>
            <person name="Medina E.F."/>
            <person name="Rasmussen J.P."/>
            <person name="Ramirez-Gutierrez J."/>
            <person name="Sagasti A."/>
            <person name="Wang F."/>
        </authorList>
    </citation>
    <scope>NUCLEOTIDE SEQUENCE</scope>
</reference>
<keyword evidence="2 4" id="KW-0403">Intermediate filament</keyword>
<dbReference type="eggNOG" id="ENOG502QTM6">
    <property type="taxonomic scope" value="Eukaryota"/>
</dbReference>
<dbReference type="Pfam" id="PF00038">
    <property type="entry name" value="Filament"/>
    <property type="match status" value="1"/>
</dbReference>
<comment type="similarity">
    <text evidence="4">Belongs to the intermediate filament family.</text>
</comment>
<dbReference type="GO" id="GO:0005882">
    <property type="term" value="C:intermediate filament"/>
    <property type="evidence" value="ECO:0007669"/>
    <property type="project" value="UniProtKB-KW"/>
</dbReference>
<dbReference type="FunFam" id="1.20.5.170:FF:000002">
    <property type="entry name" value="Type I keratin KA11"/>
    <property type="match status" value="1"/>
</dbReference>
<keyword evidence="1 11" id="KW-0416">Keratin</keyword>
<evidence type="ECO:0000256" key="5">
    <source>
        <dbReference type="SAM" id="Coils"/>
    </source>
</evidence>
<dbReference type="SMART" id="SM01391">
    <property type="entry name" value="Filament"/>
    <property type="match status" value="1"/>
</dbReference>
<reference evidence="11" key="6">
    <citation type="journal article" date="2014" name="PLoS Genet.">
        <title>p53 and TAp63 promote keratinocyte proliferation and differentiation in breeding tubercles of the zebrafish.</title>
        <authorList>
            <person name="Fischer B."/>
            <person name="Metzger M."/>
            <person name="Richardson R."/>
            <person name="Knyphausen P."/>
            <person name="Ramezani T."/>
            <person name="Franzen R."/>
            <person name="Schmelzer E."/>
            <person name="Bloch W."/>
            <person name="Carney T.J."/>
            <person name="Hammerschmidt M."/>
        </authorList>
    </citation>
    <scope>NUCLEOTIDE SEQUENCE</scope>
</reference>
<dbReference type="GeneID" id="678611"/>
<dbReference type="InterPro" id="IPR018039">
    <property type="entry name" value="IF_conserved"/>
</dbReference>
<feature type="coiled-coil region" evidence="5">
    <location>
        <begin position="104"/>
        <end position="174"/>
    </location>
</feature>
<dbReference type="InterPro" id="IPR002957">
    <property type="entry name" value="Keratin_I"/>
</dbReference>
<feature type="region of interest" description="Disordered" evidence="6">
    <location>
        <begin position="420"/>
        <end position="462"/>
    </location>
</feature>
<sequence length="462" mass="50931">MSLSVRSTTTKGPKTVTSKSIVTKSRGGSTSFPHKAYSVYGGGFGGSTRISSTRIGGGGGYGFAGGHCGGYGGGYGGGYSGPLSICVMPSSGLGDFQLNEKATMQNLNDRLASYLDKVRSLEAANATLERQIREYYEKKGPVAQRDYSQYWNTIKDLKDKIKNATTHNANILLQIDNSKLAADDFRLKFEHEVVMRQCVESDIANLRRLLDQTNLAKNDLQMQIKGLEEELVFLKKNHQEEMAALRCQLTGTVNVEVDAAPQQDLNKVLEEIRTHYENIIQKHRREQEAWFKDKTAPLNKEVAHSTETIQTSRSQITELRNTLQSLEIELQSQLSMKAALEHSLAETEARYSAMLAGFQNQINNLEAELAQLRASIEQQGRDYALLLDIKTRLEQEIATYRNLLENQDIRTQIPVSISVSGGSQSVSSGGSHSVSSGGSHTISTGGPTIQIKQTTTTSHRTY</sequence>
<proteinExistence type="evidence at transcript level"/>
<gene>
    <name evidence="9 11 12" type="primary">krt93</name>
    <name evidence="11" type="synonym">wu:fa96h10</name>
    <name evidence="8 11" type="ORF">zgc:136902</name>
</gene>
<reference evidence="11" key="9">
    <citation type="journal article" date="2019" name="FASEB J.">
        <title>&lt;i&gt;In vivo&lt;/i&gt; and &lt;i&gt;in vitro&lt;/i&gt; analysis of starmaker activity in zebrafish otolith biomineralization.</title>
        <authorList>
            <person name="Kalka M."/>
            <person name="Markiewicz N."/>
            <person name="Ptak M."/>
            <person name="Sone E.D."/>
            <person name="Ozyhar A."/>
            <person name="Dobryszycki P."/>
            <person name="Wojtas M."/>
        </authorList>
    </citation>
    <scope>NUCLEOTIDE SEQUENCE</scope>
</reference>
<feature type="compositionally biased region" description="Polar residues" evidence="6">
    <location>
        <begin position="450"/>
        <end position="462"/>
    </location>
</feature>
<feature type="compositionally biased region" description="Low complexity" evidence="6">
    <location>
        <begin position="420"/>
        <end position="446"/>
    </location>
</feature>
<reference evidence="11" key="8">
    <citation type="journal article" date="2017" name="Proc. Natl. Acad. Sci. U.S.A.">
        <title>Transcriptomic, proteomic, and metabolomic landscape of positional memory in the caudal fin of zebrafish.</title>
        <authorList>
            <person name="Rabinowitz J.S."/>
            <person name="Robitaille A.M."/>
            <person name="Wang Y."/>
            <person name="Ray C.A."/>
            <person name="Thummel R."/>
            <person name="Gu H."/>
            <person name="Djukovic D."/>
            <person name="Raftery D."/>
            <person name="Berndt J.D."/>
            <person name="Moon R.T."/>
        </authorList>
    </citation>
    <scope>NUCLEOTIDE SEQUENCE</scope>
</reference>
<dbReference type="STRING" id="7955.ENSDARP00000006888"/>
<accession>A0A8M1N8W9</accession>
<evidence type="ECO:0000256" key="3">
    <source>
        <dbReference type="ARBA" id="ARBA00023054"/>
    </source>
</evidence>
<feature type="region of interest" description="Disordered" evidence="6">
    <location>
        <begin position="1"/>
        <end position="27"/>
    </location>
</feature>
<reference evidence="11" key="12">
    <citation type="journal article" date="2022" name="Hum. Genomics">
        <title>Update of the keratin gene family: evolution, tissue-specific expression patterns, and relevance to clinical disorders.</title>
        <authorList>
            <person name="Ho M."/>
            <person name="Thompson B."/>
            <person name="Fisk J.N."/>
            <person name="Nebert D.W."/>
            <person name="Bruford E.A."/>
            <person name="Vasiliou V."/>
            <person name="Bunick C.G."/>
        </authorList>
    </citation>
    <scope>NUCLEOTIDE SEQUENCE</scope>
</reference>
<dbReference type="PROSITE" id="PS00226">
    <property type="entry name" value="IF_ROD_1"/>
    <property type="match status" value="1"/>
</dbReference>
<dbReference type="Reactome" id="R-DRE-6809371">
    <property type="pathway name" value="Formation of the cornified envelope"/>
</dbReference>
<reference evidence="11" key="11">
    <citation type="journal article" date="2022" name="Genomics">
        <title>Understanding the complexity of epimorphic regeneration in zebrafish caudal fin tissue: A transcriptomic and proteomic approach.</title>
        <authorList>
            <person name="Banu S."/>
            <person name="Gaur N."/>
            <person name="Nair S."/>
            <person name="Ravikrishnan T."/>
            <person name="Khan S."/>
            <person name="Mani S."/>
            <person name="Bharathi S."/>
            <person name="Mandal K."/>
            <person name="Kuram N.A."/>
            <person name="Vuppaladadium S."/>
            <person name="Ravi R."/>
            <person name="Murthy C.L.N."/>
            <person name="Quoseena M."/>
            <person name="Babu N.S."/>
            <person name="Idris M.M."/>
        </authorList>
    </citation>
    <scope>NUCLEOTIDE SEQUENCE</scope>
</reference>
<dbReference type="KEGG" id="dre:678611"/>
<dbReference type="HOGENOM" id="CLU_012560_8_1_1"/>
<dbReference type="AGR" id="ZFIN:ZDB-GENE-060421-4592"/>
<feature type="coiled-coil region" evidence="5">
    <location>
        <begin position="309"/>
        <end position="410"/>
    </location>
</feature>
<reference evidence="8" key="3">
    <citation type="submission" date="2006-04" db="EMBL/GenBank/DDBJ databases">
        <authorList>
            <consortium name="NIH - Zebrafish Gene Collection (ZGC) project"/>
        </authorList>
    </citation>
    <scope>NUCLEOTIDE SEQUENCE [LARGE SCALE MRNA]</scope>
    <source>
        <tissue evidence="8">Whole</tissue>
    </source>
</reference>
<reference evidence="11" key="1">
    <citation type="journal article" date="2004" name="Dev. Dyn.">
        <title>Screen for genes differentially expressed during regeneration of the zebrafish caudal fin.</title>
        <authorList>
            <person name="Padhi B.K."/>
            <person name="Joly L."/>
            <person name="Tellis P."/>
            <person name="Smith A."/>
            <person name="Nanjappa P."/>
            <person name="Chevrette M."/>
            <person name="Ekker M."/>
            <person name="Akimenko M.A."/>
        </authorList>
    </citation>
    <scope>NUCLEOTIDE SEQUENCE</scope>
</reference>
<protein>
    <submittedName>
        <fullName evidence="9 11">Keratin 93</fullName>
    </submittedName>
    <submittedName>
        <fullName evidence="8">Zgc:136902</fullName>
    </submittedName>
</protein>
<dbReference type="FunFam" id="1.20.5.500:FF:000001">
    <property type="entry name" value="Type II keratin 23"/>
    <property type="match status" value="1"/>
</dbReference>
<evidence type="ECO:0000256" key="4">
    <source>
        <dbReference type="RuleBase" id="RU000685"/>
    </source>
</evidence>
<dbReference type="AlphaFoldDB" id="Q1RLR3"/>
<evidence type="ECO:0000256" key="1">
    <source>
        <dbReference type="ARBA" id="ARBA00022744"/>
    </source>
</evidence>
<dbReference type="CTD" id="678611"/>
<dbReference type="GO" id="GO:0005856">
    <property type="term" value="C:cytoskeleton"/>
    <property type="evidence" value="ECO:0000318"/>
    <property type="project" value="GO_Central"/>
</dbReference>
<dbReference type="PaxDb" id="7955-ENSDARP00000006888"/>
<reference evidence="11" key="7">
    <citation type="journal article" date="2015" name="Nat. Commun.">
        <title>RFX transcription factors are essential for hearing in mice.</title>
        <authorList>
            <person name="Elkon R."/>
            <person name="Milon B."/>
            <person name="Morrison L."/>
            <person name="Shah M."/>
            <person name="Vijayakumar S."/>
            <person name="Racherla M."/>
            <person name="Leitch C.C."/>
            <person name="Silipino L."/>
            <person name="Hadi S."/>
            <person name="Weiss-Gayet M."/>
            <person name="Barras E."/>
            <person name="Schmid C.D."/>
            <person name="Ait-Lounis A."/>
            <person name="Barnes A."/>
            <person name="Song Y."/>
            <person name="Eisenman D.J."/>
            <person name="Eliyahu E."/>
            <person name="Frolenkov G.I."/>
            <person name="Strome S.E."/>
            <person name="Durand B."/>
            <person name="Zaghloul N.A."/>
            <person name="Jones S.M."/>
            <person name="Reith W."/>
            <person name="Hertzano R."/>
        </authorList>
    </citation>
    <scope>NUCLEOTIDE SEQUENCE</scope>
</reference>
<evidence type="ECO:0000259" key="7">
    <source>
        <dbReference type="PROSITE" id="PS51842"/>
    </source>
</evidence>
<evidence type="ECO:0000256" key="6">
    <source>
        <dbReference type="SAM" id="MobiDB-lite"/>
    </source>
</evidence>
<dbReference type="Gene3D" id="1.20.5.1160">
    <property type="entry name" value="Vasodilator-stimulated phosphoprotein"/>
    <property type="match status" value="1"/>
</dbReference>
<name>Q1RLR3_DANRE</name>
<feature type="coiled-coil region" evidence="5">
    <location>
        <begin position="203"/>
        <end position="244"/>
    </location>
</feature>
<dbReference type="ZFIN" id="ZDB-GENE-060421-4592">
    <property type="gene designation" value="krt93"/>
</dbReference>
<reference evidence="9" key="4">
    <citation type="submission" date="2012-02" db="UniProtKB">
        <authorList>
            <consortium name="Ensembl"/>
        </authorList>
    </citation>
    <scope>IDENTIFICATION</scope>
    <source>
        <strain evidence="9">Tuebingen</strain>
    </source>
</reference>
<reference evidence="9 10" key="5">
    <citation type="journal article" date="2013" name="Nature">
        <title>The zebrafish reference genome sequence and its relationship to the human genome.</title>
        <authorList>
            <consortium name="Genome Reference Consortium Zebrafish"/>
            <person name="Howe K."/>
            <person name="Clark M.D."/>
            <person name="Torroja C.F."/>
            <person name="Torrance J."/>
            <person name="Berthelot C."/>
            <person name="Muffato M."/>
            <person name="Collins J.E."/>
            <person name="Humphray S."/>
            <person name="McLaren K."/>
            <person name="Matthews L."/>
            <person name="McLaren S."/>
            <person name="Sealy I."/>
            <person name="Caccamo M."/>
            <person name="Churcher C."/>
            <person name="Scott C."/>
            <person name="Barrett J.C."/>
            <person name="Koch R."/>
            <person name="Rauch G.J."/>
            <person name="White S."/>
            <person name="Chow W."/>
            <person name="Kilian B."/>
            <person name="Quintais L.T."/>
            <person name="Guerra-Assuncao J.A."/>
            <person name="Zhou Y."/>
            <person name="Gu Y."/>
            <person name="Yen J."/>
            <person name="Vogel J.H."/>
            <person name="Eyre T."/>
            <person name="Redmond S."/>
            <person name="Banerjee R."/>
            <person name="Chi J."/>
            <person name="Fu B."/>
            <person name="Langley E."/>
            <person name="Maguire S.F."/>
            <person name="Laird G.K."/>
            <person name="Lloyd D."/>
            <person name="Kenyon E."/>
            <person name="Donaldson S."/>
            <person name="Sehra H."/>
            <person name="Almeida-King J."/>
            <person name="Loveland J."/>
            <person name="Trevanion S."/>
            <person name="Jones M."/>
            <person name="Quail M."/>
            <person name="Willey D."/>
            <person name="Hunt A."/>
            <person name="Burton J."/>
            <person name="Sims S."/>
            <person name="McLay K."/>
            <person name="Plumb B."/>
            <person name="Davis J."/>
            <person name="Clee C."/>
            <person name="Oliver K."/>
            <person name="Clark R."/>
            <person name="Riddle C."/>
            <person name="Elliot D."/>
            <person name="Eliott D."/>
            <person name="Threadgold G."/>
            <person name="Harden G."/>
            <person name="Ware D."/>
            <person name="Begum S."/>
            <person name="Mortimore B."/>
            <person name="Mortimer B."/>
            <person name="Kerry G."/>
            <person name="Heath P."/>
            <person name="Phillimore B."/>
            <person name="Tracey A."/>
            <person name="Corby N."/>
            <person name="Dunn M."/>
            <person name="Johnson C."/>
            <person name="Wood J."/>
            <person name="Clark S."/>
            <person name="Pelan S."/>
            <person name="Griffiths G."/>
            <person name="Smith M."/>
            <person name="Glithero R."/>
            <person name="Howden P."/>
            <person name="Barker N."/>
            <person name="Lloyd C."/>
            <person name="Stevens C."/>
            <person name="Harley J."/>
            <person name="Holt K."/>
            <person name="Panagiotidis G."/>
            <person name="Lovell J."/>
            <person name="Beasley H."/>
            <person name="Henderson C."/>
            <person name="Gordon D."/>
            <person name="Auger K."/>
            <person name="Wright D."/>
            <person name="Collins J."/>
            <person name="Raisen C."/>
            <person name="Dyer L."/>
            <person name="Leung K."/>
            <person name="Robertson L."/>
            <person name="Ambridge K."/>
            <person name="Leongamornlert D."/>
            <person name="McGuire S."/>
            <person name="Gilderthorp R."/>
            <person name="Griffiths C."/>
            <person name="Manthravadi D."/>
            <person name="Nichol S."/>
            <person name="Barker G."/>
            <person name="Whitehead S."/>
            <person name="Kay M."/>
            <person name="Brown J."/>
            <person name="Murnane C."/>
            <person name="Gray E."/>
            <person name="Humphries M."/>
            <person name="Sycamore N."/>
            <person name="Barker D."/>
            <person name="Saunders D."/>
            <person name="Wallis J."/>
            <person name="Babbage A."/>
            <person name="Hammond S."/>
            <person name="Mashreghi-Mohammadi M."/>
            <person name="Barr L."/>
            <person name="Martin S."/>
            <person name="Wray P."/>
            <person name="Ellington A."/>
            <person name="Matthews N."/>
            <person name="Ellwood M."/>
            <person name="Woodmansey R."/>
            <person name="Clark G."/>
            <person name="Cooper J."/>
            <person name="Cooper J."/>
            <person name="Tromans A."/>
            <person name="Grafham D."/>
            <person name="Skuce C."/>
            <person name="Pandian R."/>
            <person name="Andrews R."/>
            <person name="Harrison E."/>
            <person name="Kimberley A."/>
            <person name="Garnett J."/>
            <person name="Fosker N."/>
            <person name="Hall R."/>
            <person name="Garner P."/>
            <person name="Kelly D."/>
            <person name="Bird C."/>
            <person name="Palmer S."/>
            <person name="Gehring I."/>
            <person name="Berger A."/>
            <person name="Dooley C.M."/>
            <person name="Ersan-Urun Z."/>
            <person name="Eser C."/>
            <person name="Geiger H."/>
            <person name="Geisler M."/>
            <person name="Karotki L."/>
            <person name="Kirn A."/>
            <person name="Konantz J."/>
            <person name="Konantz M."/>
            <person name="Oberlander M."/>
            <person name="Rudolph-Geiger S."/>
            <person name="Teucke M."/>
            <person name="Lanz C."/>
            <person name="Raddatz G."/>
            <person name="Osoegawa K."/>
            <person name="Zhu B."/>
            <person name="Rapp A."/>
            <person name="Widaa S."/>
            <person name="Langford C."/>
            <person name="Yang F."/>
            <person name="Schuster S.C."/>
            <person name="Carter N.P."/>
            <person name="Harrow J."/>
            <person name="Ning Z."/>
            <person name="Herrero J."/>
            <person name="Searle S.M."/>
            <person name="Enright A."/>
            <person name="Geisler R."/>
            <person name="Plasterk R.H."/>
            <person name="Lee C."/>
            <person name="Westerfield M."/>
            <person name="de Jong P.J."/>
            <person name="Zon L.I."/>
            <person name="Postlethwait J.H."/>
            <person name="Nusslein-Volhard C."/>
            <person name="Hubbard T.J."/>
            <person name="Roest Crollius H."/>
            <person name="Rogers J."/>
            <person name="Stemple D.L."/>
        </authorList>
    </citation>
    <scope>NUCLEOTIDE SEQUENCE [LARGE SCALE GENOMIC DNA]</scope>
    <source>
        <strain evidence="9">Tuebingen</strain>
    </source>
</reference>
<dbReference type="OrthoDB" id="2441647at2759"/>
<dbReference type="EMBL" id="BX324177">
    <property type="status" value="NOT_ANNOTATED_CDS"/>
    <property type="molecule type" value="Genomic_DNA"/>
</dbReference>
<dbReference type="OMA" id="IRTHYEN"/>
<dbReference type="PROSITE" id="PS51842">
    <property type="entry name" value="IF_ROD_2"/>
    <property type="match status" value="1"/>
</dbReference>
<dbReference type="RefSeq" id="NP_001035449.1">
    <property type="nucleotide sequence ID" value="NM_001040359.1"/>
</dbReference>
<reference evidence="11" key="13">
    <citation type="submission" date="2025-04" db="UniProtKB">
        <authorList>
            <consortium name="RefSeq"/>
        </authorList>
    </citation>
    <scope>IDENTIFICATION</scope>
</reference>
<dbReference type="SMR" id="Q1RLR3"/>
<dbReference type="Ensembl" id="ENSDART00000005485.8">
    <property type="protein sequence ID" value="ENSDARP00000006888.6"/>
    <property type="gene ID" value="ENSDARG00000044976.5"/>
</dbReference>
<evidence type="ECO:0000313" key="12">
    <source>
        <dbReference type="ZFIN" id="ZDB-GENE-060421-4592"/>
    </source>
</evidence>
<dbReference type="PRINTS" id="PR01248">
    <property type="entry name" value="TYPE1KERATIN"/>
</dbReference>
<dbReference type="SUPFAM" id="SSF64593">
    <property type="entry name" value="Intermediate filament protein, coiled coil region"/>
    <property type="match status" value="2"/>
</dbReference>